<feature type="transmembrane region" description="Helical" evidence="1">
    <location>
        <begin position="77"/>
        <end position="97"/>
    </location>
</feature>
<sequence length="192" mass="22260">MRHKRHTYNAITPGIRYSFILLELFYMATGAILITFAVLWKLSYGPNIRSLVLTPRLLLSGFDTQIYYVAKKWLSAHATFIVVTTILLLCLGATIWFETLEEQSTYGAEWKEYDDATKAMIQDKLQCCGWQDVQTYTPSNYCNEQSVSDNSIDIFIFFATIILIQAINVEERYRKIEEKHAGVDRALRMQYV</sequence>
<reference evidence="2" key="1">
    <citation type="submission" date="2021-06" db="EMBL/GenBank/DDBJ databases">
        <authorList>
            <person name="Kallberg Y."/>
            <person name="Tangrot J."/>
            <person name="Rosling A."/>
        </authorList>
    </citation>
    <scope>NUCLEOTIDE SEQUENCE</scope>
    <source>
        <strain evidence="2">FL130A</strain>
    </source>
</reference>
<evidence type="ECO:0000313" key="2">
    <source>
        <dbReference type="EMBL" id="CAG8578100.1"/>
    </source>
</evidence>
<keyword evidence="1" id="KW-0812">Transmembrane</keyword>
<organism evidence="2 3">
    <name type="scientific">Ambispora leptoticha</name>
    <dbReference type="NCBI Taxonomy" id="144679"/>
    <lineage>
        <taxon>Eukaryota</taxon>
        <taxon>Fungi</taxon>
        <taxon>Fungi incertae sedis</taxon>
        <taxon>Mucoromycota</taxon>
        <taxon>Glomeromycotina</taxon>
        <taxon>Glomeromycetes</taxon>
        <taxon>Archaeosporales</taxon>
        <taxon>Ambisporaceae</taxon>
        <taxon>Ambispora</taxon>
    </lineage>
</organism>
<protein>
    <submittedName>
        <fullName evidence="2">6874_t:CDS:1</fullName>
    </submittedName>
</protein>
<feature type="transmembrane region" description="Helical" evidence="1">
    <location>
        <begin position="20"/>
        <end position="40"/>
    </location>
</feature>
<evidence type="ECO:0000313" key="3">
    <source>
        <dbReference type="Proteomes" id="UP000789508"/>
    </source>
</evidence>
<proteinExistence type="predicted"/>
<dbReference type="EMBL" id="CAJVPS010002874">
    <property type="protein sequence ID" value="CAG8578100.1"/>
    <property type="molecule type" value="Genomic_DNA"/>
</dbReference>
<keyword evidence="1" id="KW-1133">Transmembrane helix</keyword>
<keyword evidence="3" id="KW-1185">Reference proteome</keyword>
<dbReference type="AlphaFoldDB" id="A0A9N9BUY5"/>
<accession>A0A9N9BUY5</accession>
<dbReference type="GO" id="GO:0016020">
    <property type="term" value="C:membrane"/>
    <property type="evidence" value="ECO:0007669"/>
    <property type="project" value="InterPro"/>
</dbReference>
<dbReference type="InterPro" id="IPR008952">
    <property type="entry name" value="Tetraspanin_EC2_sf"/>
</dbReference>
<comment type="caution">
    <text evidence="2">The sequence shown here is derived from an EMBL/GenBank/DDBJ whole genome shotgun (WGS) entry which is preliminary data.</text>
</comment>
<dbReference type="OrthoDB" id="2279611at2759"/>
<evidence type="ECO:0000256" key="1">
    <source>
        <dbReference type="SAM" id="Phobius"/>
    </source>
</evidence>
<dbReference type="Proteomes" id="UP000789508">
    <property type="component" value="Unassembled WGS sequence"/>
</dbReference>
<dbReference type="SUPFAM" id="SSF48652">
    <property type="entry name" value="Tetraspanin"/>
    <property type="match status" value="1"/>
</dbReference>
<name>A0A9N9BUY5_9GLOM</name>
<keyword evidence="1" id="KW-0472">Membrane</keyword>
<gene>
    <name evidence="2" type="ORF">ALEPTO_LOCUS7127</name>
</gene>